<feature type="domain" description="DUF4124" evidence="2">
    <location>
        <begin position="14"/>
        <end position="63"/>
    </location>
</feature>
<comment type="caution">
    <text evidence="3">The sequence shown here is derived from an EMBL/GenBank/DDBJ whole genome shotgun (WGS) entry which is preliminary data.</text>
</comment>
<evidence type="ECO:0000259" key="2">
    <source>
        <dbReference type="Pfam" id="PF13511"/>
    </source>
</evidence>
<evidence type="ECO:0000313" key="3">
    <source>
        <dbReference type="EMBL" id="MDM7856802.1"/>
    </source>
</evidence>
<reference evidence="3 4" key="1">
    <citation type="submission" date="2023-06" db="EMBL/GenBank/DDBJ databases">
        <title>Thiopseudomonas sp. CY1220 draft genome sequence.</title>
        <authorList>
            <person name="Zhao G."/>
            <person name="An M."/>
        </authorList>
    </citation>
    <scope>NUCLEOTIDE SEQUENCE [LARGE SCALE GENOMIC DNA]</scope>
    <source>
        <strain evidence="3 4">CY1220</strain>
    </source>
</reference>
<dbReference type="Pfam" id="PF13511">
    <property type="entry name" value="DUF4124"/>
    <property type="match status" value="1"/>
</dbReference>
<evidence type="ECO:0000256" key="1">
    <source>
        <dbReference type="SAM" id="SignalP"/>
    </source>
</evidence>
<dbReference type="RefSeq" id="WP_289409395.1">
    <property type="nucleotide sequence ID" value="NZ_JAUCDY010000001.1"/>
</dbReference>
<sequence length="216" mass="24283">MFARLLLSFFLPALLIGQPVFAGPIYSYTDENGQRVYTDTLPTQQQPTTSLKLKPVNSLPATPVKPVNKLNKATNEQKTERPQIYSQLQIINPTHDSTFLANERSFSITVSSSPPLLPEHSYQLWLDGAAFGDSSQSTTWQATDIDRGTHSLAVHILNAAGDSIAHSDSIVIHLRQTTLAERRRIRPCQLDDYGKRHECPLKDKPTPKRPWWRIGL</sequence>
<gene>
    <name evidence="3" type="ORF">QEZ41_00680</name>
</gene>
<keyword evidence="4" id="KW-1185">Reference proteome</keyword>
<proteinExistence type="predicted"/>
<evidence type="ECO:0000313" key="4">
    <source>
        <dbReference type="Proteomes" id="UP001241056"/>
    </source>
</evidence>
<feature type="signal peptide" evidence="1">
    <location>
        <begin position="1"/>
        <end position="22"/>
    </location>
</feature>
<keyword evidence="1" id="KW-0732">Signal</keyword>
<accession>A0ABT7SMJ4</accession>
<organism evidence="3 4">
    <name type="scientific">Thiopseudomonas acetoxidans</name>
    <dbReference type="NCBI Taxonomy" id="3041622"/>
    <lineage>
        <taxon>Bacteria</taxon>
        <taxon>Pseudomonadati</taxon>
        <taxon>Pseudomonadota</taxon>
        <taxon>Gammaproteobacteria</taxon>
        <taxon>Pseudomonadales</taxon>
        <taxon>Pseudomonadaceae</taxon>
        <taxon>Thiopseudomonas</taxon>
    </lineage>
</organism>
<dbReference type="InterPro" id="IPR025392">
    <property type="entry name" value="DUF4124"/>
</dbReference>
<dbReference type="Proteomes" id="UP001241056">
    <property type="component" value="Unassembled WGS sequence"/>
</dbReference>
<dbReference type="EMBL" id="JAUCDY010000001">
    <property type="protein sequence ID" value="MDM7856802.1"/>
    <property type="molecule type" value="Genomic_DNA"/>
</dbReference>
<feature type="chain" id="PRO_5045880458" evidence="1">
    <location>
        <begin position="23"/>
        <end position="216"/>
    </location>
</feature>
<protein>
    <submittedName>
        <fullName evidence="3">DUF4124 domain-containing protein</fullName>
    </submittedName>
</protein>
<name>A0ABT7SMJ4_9GAMM</name>